<gene>
    <name evidence="2" type="ORF">J7561_00595</name>
</gene>
<dbReference type="InterPro" id="IPR043990">
    <property type="entry name" value="AC_1"/>
</dbReference>
<comment type="caution">
    <text evidence="2">The sequence shown here is derived from an EMBL/GenBank/DDBJ whole genome shotgun (WGS) entry which is preliminary data.</text>
</comment>
<dbReference type="InterPro" id="IPR005546">
    <property type="entry name" value="Autotransporte_beta"/>
</dbReference>
<reference evidence="2" key="1">
    <citation type="submission" date="2021-03" db="EMBL/GenBank/DDBJ databases">
        <title>Identification and antibiotic profiling of Wohlfahrtiimonas chitiniclastica, an underestimated human pathogen.</title>
        <authorList>
            <person name="Kopf A."/>
            <person name="Bunk B."/>
            <person name="Coldewey S."/>
            <person name="Gunzer F."/>
            <person name="Riedel T."/>
            <person name="Schroettner P."/>
        </authorList>
    </citation>
    <scope>NUCLEOTIDE SEQUENCE</scope>
    <source>
        <strain evidence="2">DSM 100917</strain>
    </source>
</reference>
<dbReference type="PANTHER" id="PTHR35037:SF3">
    <property type="entry name" value="C-TERMINAL REGION OF AIDA-LIKE PROTEIN"/>
    <property type="match status" value="1"/>
</dbReference>
<dbReference type="SUPFAM" id="SSF103515">
    <property type="entry name" value="Autotransporter"/>
    <property type="match status" value="1"/>
</dbReference>
<dbReference type="InterPro" id="IPR012332">
    <property type="entry name" value="Autotransporter_pectin_lyase_C"/>
</dbReference>
<evidence type="ECO:0000313" key="2">
    <source>
        <dbReference type="EMBL" id="MBS7823699.1"/>
    </source>
</evidence>
<accession>A0AB35BVG5</accession>
<evidence type="ECO:0000259" key="1">
    <source>
        <dbReference type="PROSITE" id="PS51208"/>
    </source>
</evidence>
<evidence type="ECO:0000313" key="3">
    <source>
        <dbReference type="Proteomes" id="UP000680020"/>
    </source>
</evidence>
<dbReference type="EMBL" id="JAGIBU010000001">
    <property type="protein sequence ID" value="MBS7823699.1"/>
    <property type="molecule type" value="Genomic_DNA"/>
</dbReference>
<dbReference type="InterPro" id="IPR011050">
    <property type="entry name" value="Pectin_lyase_fold/virulence"/>
</dbReference>
<dbReference type="SUPFAM" id="SSF51126">
    <property type="entry name" value="Pectin lyase-like"/>
    <property type="match status" value="1"/>
</dbReference>
<dbReference type="InterPro" id="IPR024973">
    <property type="entry name" value="ESPR"/>
</dbReference>
<proteinExistence type="predicted"/>
<dbReference type="Gene3D" id="2.160.20.20">
    <property type="match status" value="1"/>
</dbReference>
<name>A0AB35BVG5_9GAMM</name>
<organism evidence="2 3">
    <name type="scientific">Wohlfahrtiimonas chitiniclastica</name>
    <dbReference type="NCBI Taxonomy" id="400946"/>
    <lineage>
        <taxon>Bacteria</taxon>
        <taxon>Pseudomonadati</taxon>
        <taxon>Pseudomonadota</taxon>
        <taxon>Gammaproteobacteria</taxon>
        <taxon>Cardiobacteriales</taxon>
        <taxon>Ignatzschineriaceae</taxon>
        <taxon>Wohlfahrtiimonas</taxon>
    </lineage>
</organism>
<dbReference type="Pfam" id="PF13018">
    <property type="entry name" value="ESPR"/>
    <property type="match status" value="1"/>
</dbReference>
<dbReference type="PROSITE" id="PS51208">
    <property type="entry name" value="AUTOTRANSPORTER"/>
    <property type="match status" value="1"/>
</dbReference>
<dbReference type="RefSeq" id="WP_213403233.1">
    <property type="nucleotide sequence ID" value="NZ_JAGIBT010000001.1"/>
</dbReference>
<dbReference type="PANTHER" id="PTHR35037">
    <property type="entry name" value="C-TERMINAL REGION OF AIDA-LIKE PROTEIN"/>
    <property type="match status" value="1"/>
</dbReference>
<feature type="domain" description="Autotransporter" evidence="1">
    <location>
        <begin position="5622"/>
        <end position="5890"/>
    </location>
</feature>
<dbReference type="SMART" id="SM00869">
    <property type="entry name" value="Autotransporter"/>
    <property type="match status" value="1"/>
</dbReference>
<sequence>MNKVYKIVWNKKINQWVVASELAKGMQSASTSVARVDDNPFNFFKKGFICVALLSALSGASAQSITVNTAAEFRTAVEGGAYDHITLGSNITLTRDIAVNFSQKNNIVIDGNHQYELKVTSGSSNGLRINKGGGTITLQNMSIDTENYYSMVRVESTDPDINVVYDNIKNFSASQHTFMRGGGGNSNAIATMGNMGVVAPVTRQEIGEINKMIFTGQYHVVHSNSSISFQNNGAVINTATMDFKKGADVKIDRTGTTANITNTDNRAFMYTFEDGAKFELIAAQNILLGTNTNRGFRIGTYDAKGFGTGASIILNKTNTGAAYANGIDNATTNTTGINHNATGTDHVVFNLGDETDLRVTGTGISASKTTGSGGIYARNAGKIDADIGMHIEHNNGENGEVVLANQGTITSQTAGIELLSTANKTMKLDGTSGSLTALSGAGIKVGHAPENGDLNLALVGGEINVSEGATGIEFNGNTANAHTITGTTINANGTTSTAIKHNNANSHITFKDTYINIEDGIGFSDLNNKSFAKGDMGGTNQMTVKGTGTALRLAKDLSQLAGAHLNINVTDHTGVVGTTGTGVGVEITGGTAADVIKVEDGVNINATGATALKILGTVERELVNQGVITGYIRFDNGDVNNTITNTGTIDHLITHGGDDTLTIESGASLLGVANLGEGQNKVYINNPSQIHGVTTGSGDDLFELSNIDSNNHAVIINQLDAGAGTNTLNVKDSIFKAQADTKFENFANIHLDKTALTLVASNNIATGTVHIDQLSALTLGDQYTGDFSASVVGDGTVTIDKGATVTLTGTNTGLTGNLTVAAGGTLNTNHLNQFGSGTTEVAGTLNHTANSLQTHLTGAGQLNLTGDQSAFNFDDNVGSDFTGNVRLQNNTFNLSGTNTDTLANSTLSLSSGNTTTVEEQNQAVKNLELDGATLVFKDAGSIVTNHLSNTAKDSVIQVDVTDTESVNVIDQNSGVGKQLITANTSAINLDHLSLQDFTGQVLGAGTELEIKQNGHAVAEGTYHYTLKEHHGLALNYGLSKIDIHEDEILELNSTTSTSRVMNAQLTGLGGINLMSTAAGLTIDNALNDYQGATNVTAGMVTLGSDHALGQTAHLNLATGTTVDLSGHKQTIGGLTNAGSLDIAGGSLTLTGNGTSSVKDGLRGAGQLNIAGGDLSVSAENESLSANVSIASGSALTLIKNATVGSGHIAIAGALKLQAMDTALNNTMSGAGSINVSDHSGVSLTADNTGFTGTFAIDGTSHLTATDFSQLGSGSVAVAESGIVNLNKITGELANSISGAGNLNLSGTDLSLNTANTHLKDLTGTLNLATGSNLTLSESGQLNDAAKVNIAAVGDSVTVNSTGDFSFNNNLVGSGLLDVKTAGNSFNFGKDVGSDFAGTVNLANSTFSLSGNNTEALKNATLVVGKGNTTTADTANQAIGNLTLEGGRTVFKGKGSIATNTLASNGKSIIQVDLDAIAPTDGTAANLFDQNSGQHQQLITTKNNDGLKLSDLTLQGLDSNAIGNATIRNIDQNDQKVAEGTYNYALNKTNGLGINYGLSALNIVDGQTLTLDATSATNKNMTATLTGAGNLTLTSDDQGLTLTNDKNAYTGATTITAGLVTAGSDNAFGKTSQLNLAAGTTVDLNGKTQTIGSLTNVGKVDLAGGTLTVTHANGAASASSGELTGTGNLTIAKGDLSITSVNNDLAASIGIHSGASVSLSETGTLGTSQIAIDGALNLRADTILDNTLTGSGAVNTQANVTLNGDNSGFSGAQNIGNQASLTVGSQSALGLGQVNFETADSQLNLNGVASSVQNTLNGAGIVKITDNAAVNFSSDNKEFAGTFAVDGTSSLTATDFNQLGSGKVKIAESGIVNLNKITGELTNIISGDGNLNLSGSNLSLNAANTHLKDLTGTLNLAMGSNLTLAESGQLNDAAKVNIAAIGDSVTVNSNGDFSFNNNLVGSGLLDVQTAGNSFDFGKDVGSDFAGTVNLANSIFSLSGNNTEALKNATLVIGQGNTTTVDTENQTIGNLTLQEGKTVFQGQGSMITNTLASNGSSTIQVDLDAIAPTDGTAANLFDQNSGQHQQLITANNNDGLKLSDLTLQGLNGNAVGEGTIRNIDQNDQKVAEGTYNYVLNKTDGLGINYGLSALNIVDGQTLTLDATSATNKNMTATLTGAGNLTLTSDDKGLTLTNDKNTYTGATNVTAGLVKAGSDNAFGQTSQLNLAAGAAIDLNGKTQTIGSLMNTGNLDIAAGSLTITNAGGAASTSSGSLAGIGNLTIASGDLRITYTNNDLAANIDIHSGASVSLSDVGTLGTSKVAVDGALNLNENSTLANQLKGTGTVNTNADIALTGDNSGFMGAQNIGNQASLTVSNQSALGSGQVNFGSETSTLNLNGVASAVQNALNGAGIVNIANGSAVNFSNDNKEFAGIFAVDGTSQLTTTDFSQLGKSKVNLVSDSHVNLNKITGELTNVISGDGNLNLSGSNLSLNAGNTHLKDLTGAINIATGSNLTLVENGQLNDAAKVNVSSKGDSIMVNSIGDFSFNNYLTGSGLLDVKAAGNSFKFGKDVGSDFAGIVNVANSTFHLIGDNTEALKNATLVVGTGNITTVDTENQTIGNLTLDGGQAVFTGKGSIATDTLASNGSSTIQVDLDAIAPTDGATANLFDQNSGQNHQLITSTNNDGLKLSDLTLQGLNGSAVGEGTIRNVDQNGQKVAEGTYNYALNKTDGLGINYGLSALNIVDGQTLILDSTSATNKNMTATLTGAGNLTLTSDDQGVTLTNDKNAYTGATNVTVGLVKAGSDNAFGQTSQLKLATGTTVDLNGKTQTVGSLANDGKVNLAGGTLTITNTNGAISTSSGSLVGAGKLAISSGDLSITSANNDLAASIGIHSGASVSLSNAGTLGASKVAVDGALNLNANSTLANQLKGTGAVNSHADIALTGDNSGFTGAQNIGNQASLTVSNQSALGLGQVNFGSETSTLNLNGIASAVQNTLNGAGIVKITDSAAVNFSDDNKDFDGIFAVDGTSQLTTTDFSQLGKGSVSIVQGGTVNLDKMTGELTNAISGAGSVNLSGTDLSLNVGNTHLKDLTGAINIATGSNLTLVENGQLNDSAKVNVASKGDSITVNSTGDFSFNNHLIGSGLLDVQTAGNGFNFGKDVGSDFAGTVNLVNSTFHLIGDNTEALKNATLVVGKGNTTTVDTANQAIGNLTLEGGRTVFKGKGSIATNTLANNGSSIIQVDLDAIAPTDGAAANLFDQNSGQHQQLITATNNDGLKLSDLTLQGLNGSAVGESTIRNIDQNDQKVAEGTYNYALNKTDGLGINYGLSALNIVDGQTLILDSTSAANKNMTATLTGTGNLTLTSDDQGLTLTNDKNAYTGATNVTAGLVKSGSDHAFGQTSQLNLATGTTVDLNGKTQVVGSLKNEGKFDLAGGTLTITNEGGASTSSGELIGAGDLMIAAGDFNITTANKDLAAEVAIKSGASVTLDDAGTLGTSTAAVDGTLNLNASSTLANQLTGTGSVNSHADIVLTGDNSGFTGAQNIGDKASLTVSNQSALGLGKVNFGSETSTLNLNGVASAVQNALNGAGIVNIANGAAVNFSNDNKDFAGTFAVDGTSHLTTTDFSQLGKGSVSLMQGGTVNLDKMTGELANTISGDGNLNLSGTDLSLNAGNTHLKDLTGAINLATGSNLTLVENGQLNDAAKVNIAAVGDSITVNSNGDFSFNNNLVGSGLLDVRTAGNSFNFGKGVGSDFAGTVNVANSIFHLIGDNTEALKNATLVVGTGNITTVDTENQTIGNLTLDGGQVVFKGKGSIATNTLASNGSSIIQVDLDAIAPTDGAAVNLFDQNSGQHQQLITANNNDGLKLSDLTLQGLNGSAVGESTIRNIDQNDQKVAEGTYNYALNKTDGLGISYGLSALNIVDGQTLTLDATSATNKNMTATLTGTGNLTLTSDDQGLTLTNDKNAYTGATNVTVGLVKAGSDNAFGQTSMLNLAAGAAVDLNSKTQTVGSLKNAGNLDIATGALTITNAGGAASTSSGSLAGIGNLTISAGDLSITSVNNDLAASIDIHSGASVSLSNAGTLGSSTVAVDGALNLNASSTLANQFKGTGAVNTQANVTLNGDNSGFTGAQNIGNQASLTVRNQSALGLGQVNFATTDSKLNLNGVASAVQNELHGSGIVNIANSSAVNFSNDNKDFDGIFAVDGTSYLTATDFSQLGKGSVSVVQGGAINLDKMTGELTNAIIGDGNLNLVSTDLSLNAGNIHLKDLTGMVNLTTGSNLTLAENGQLNDAAKVNIAAVGDSITVNSRGDFSFNNNLVGSGLLDVQTAGNSFDFGKDVGSDFAGTVNLANSTFSLSGNNTEALKNATLVIGQGNTTTVDTKDQTIRNLTLDGGQAVFKGQGSMITNTLASNGTSIIQVDLDAIAPTDGAAANLFDQNSGQNHQLITATNNGGLKLSDLTLQGLHGSAVGEGTIRNIDQNNQKVAEGTYNYALNKTDGLGINYGLSALNIVDGQTLILDSTSAANKNMTATLTGTGNLTLTSDDKGLTLTNDKNAYAGATTITAGLVKAGSDNAFGQTSQLNLATGTTVDLNGKTQTVGSLKNEGKFDLAAGALTITNAGGAASTSSGELLGAGGLIISAGDLSITSVNNDLAAEVAIKSGASVTLDDAGTLGSSTVAIDGALNLRADTVLNNTLIGKGAVNTQANVTLSGDNSGFTGAQNIGNQASLTVSNQSALGLGQVNFETTDSKLNLNGVASAVQNALNGAGIVNIANGSAVNFSNDNKDFAGTFAVDGTSSLTTTALSQLGKGSVSIVQGSNFNLDNITSELTNSMNGDGNLNLSGTDLSLKAANTHLKDLTGAINIATGSNLTLVENGQLNDAAKVNVASKSDSITVNSTGDFSFNNHLTGSGLLDVKTAGNGFNFGKDVGSDFAGTVNLENTQFNLSGDNAQALQNANLSLGAGNITTVGQGIQTIGGLTLNGGHLLFNSDKETINTGTLSSTGNSIVTINTEYIPRVDVNESPNLFDQLTGLVTNIITAKDSSGLNVNDLILKDQHGQEILDNVHHDIVLNSEKIADSTYNYHLVENKGLGVTYGLVAIEILDGKTLTLDSTTISRGNNKMTAKITGQGNLTLTSDDQGMIVDNSHNAYTGVTNVTAGLVKAGSDNAFGQTSQLNLAAGTTVDLNGQQQSIGRLTNAGTLNLAGGSLTMTEKGSTSSGALMGAGDLIISGGDLNITTANTDLMANVAIHSGAAIQLSETGSLGNGAIDIGGTLDINNGHVNFKNALSGSGKININDNVALTADANTFSGTLNINDKTLSVTSEKQLGTAKIVNHGTVDLNLLADGRWVNQMTGTGDFIKSGNGTLRVANQLLHTGNTEIKAGAVFLEKGAVLGGTNQKSRASMAGTLNIAQGSTLAGTGTVNQTVNNYGTIDVNLRDVRQSPDRDYAQGNATLTVNHDVNNHNKIYIGNANTTAGNRLIIKGNYTAGDNAVLYMNTDLGNQTTSLADQLIVSGNISGKTKLYVTDIGNVSGGMTSPLGIKIIDAGSSDDNAFELQNTVVKGINEYVLSRNAEDQDWYLTSYRDLYRPDVGSTMANSMGTIRSQLPGYGSHISGALAAGSGGLRALDRNMTADGQYLGSVWFNETGTHDKGNIAGDQIHYTYKGFASVLGADTGFRTGDGLVIVGGMISTSSMDSKGWNRITESRSTGSISGQSIGLYGSWFKNADDALSPFIDYTISYGKYDNTVTTLNNASSSYDSLLWTVSVQGGYPMAIGENLVVEPQAQISYIDYKVDNYRDFNGTDIREQQKGHVISRVGAYVYPKTGDVKPYAAFNLWYDDIASKVSYDDRSLSSGKPGLFYEAKLGVQAKMSENFTINSEINYRQGKHKHKNYNFNIGFKYQF</sequence>
<dbReference type="CDD" id="cd01344">
    <property type="entry name" value="PL2_Passenger_AT"/>
    <property type="match status" value="1"/>
</dbReference>
<dbReference type="InterPro" id="IPR051551">
    <property type="entry name" value="Autotransporter_adhesion"/>
</dbReference>
<dbReference type="Proteomes" id="UP000680020">
    <property type="component" value="Unassembled WGS sequence"/>
</dbReference>
<protein>
    <recommendedName>
        <fullName evidence="1">Autotransporter domain-containing protein</fullName>
    </recommendedName>
</protein>
<dbReference type="InterPro" id="IPR036709">
    <property type="entry name" value="Autotransporte_beta_dom_sf"/>
</dbReference>